<name>A0A672QSE0_SINGR</name>
<sequence>MFTHFAHASFGLKLNRKNKTIYRGCLLHSMPRRLQAVIKAKGHPTKYS</sequence>
<dbReference type="Proteomes" id="UP000472262">
    <property type="component" value="Unassembled WGS sequence"/>
</dbReference>
<reference evidence="1" key="2">
    <citation type="submission" date="2025-09" db="UniProtKB">
        <authorList>
            <consortium name="Ensembl"/>
        </authorList>
    </citation>
    <scope>IDENTIFICATION</scope>
</reference>
<protein>
    <submittedName>
        <fullName evidence="1">Uncharacterized protein</fullName>
    </submittedName>
</protein>
<keyword evidence="2" id="KW-1185">Reference proteome</keyword>
<evidence type="ECO:0000313" key="2">
    <source>
        <dbReference type="Proteomes" id="UP000472262"/>
    </source>
</evidence>
<proteinExistence type="predicted"/>
<organism evidence="1 2">
    <name type="scientific">Sinocyclocheilus grahami</name>
    <name type="common">Dianchi golden-line fish</name>
    <name type="synonym">Barbus grahami</name>
    <dbReference type="NCBI Taxonomy" id="75366"/>
    <lineage>
        <taxon>Eukaryota</taxon>
        <taxon>Metazoa</taxon>
        <taxon>Chordata</taxon>
        <taxon>Craniata</taxon>
        <taxon>Vertebrata</taxon>
        <taxon>Euteleostomi</taxon>
        <taxon>Actinopterygii</taxon>
        <taxon>Neopterygii</taxon>
        <taxon>Teleostei</taxon>
        <taxon>Ostariophysi</taxon>
        <taxon>Cypriniformes</taxon>
        <taxon>Cyprinidae</taxon>
        <taxon>Cyprininae</taxon>
        <taxon>Sinocyclocheilus</taxon>
    </lineage>
</organism>
<dbReference type="Ensembl" id="ENSSGRT00000084124.1">
    <property type="protein sequence ID" value="ENSSGRP00000079000.1"/>
    <property type="gene ID" value="ENSSGRG00000040001.1"/>
</dbReference>
<evidence type="ECO:0000313" key="1">
    <source>
        <dbReference type="Ensembl" id="ENSSGRP00000079000.1"/>
    </source>
</evidence>
<reference evidence="1" key="1">
    <citation type="submission" date="2025-08" db="UniProtKB">
        <authorList>
            <consortium name="Ensembl"/>
        </authorList>
    </citation>
    <scope>IDENTIFICATION</scope>
</reference>
<accession>A0A672QSE0</accession>
<dbReference type="AlphaFoldDB" id="A0A672QSE0"/>
<dbReference type="InParanoid" id="A0A672QSE0"/>